<name>A0A8J3XTA1_9ACTN</name>
<proteinExistence type="predicted"/>
<keyword evidence="3" id="KW-1185">Reference proteome</keyword>
<organism evidence="2 3">
    <name type="scientific">Planotetraspora silvatica</name>
    <dbReference type="NCBI Taxonomy" id="234614"/>
    <lineage>
        <taxon>Bacteria</taxon>
        <taxon>Bacillati</taxon>
        <taxon>Actinomycetota</taxon>
        <taxon>Actinomycetes</taxon>
        <taxon>Streptosporangiales</taxon>
        <taxon>Streptosporangiaceae</taxon>
        <taxon>Planotetraspora</taxon>
    </lineage>
</organism>
<dbReference type="AlphaFoldDB" id="A0A8J3XTA1"/>
<dbReference type="EMBL" id="BOOQ01000068">
    <property type="protein sequence ID" value="GII51366.1"/>
    <property type="molecule type" value="Genomic_DNA"/>
</dbReference>
<sequence>MEHAKDGLTPGARPRMAMPADKEMNLSPNSLRRGKTFGSGDEAAVRDLSSLRGCQPCRFDGFGLL</sequence>
<accession>A0A8J3XTA1</accession>
<evidence type="ECO:0000256" key="1">
    <source>
        <dbReference type="SAM" id="MobiDB-lite"/>
    </source>
</evidence>
<gene>
    <name evidence="2" type="ORF">Psi02_77900</name>
</gene>
<protein>
    <submittedName>
        <fullName evidence="2">Uncharacterized protein</fullName>
    </submittedName>
</protein>
<evidence type="ECO:0000313" key="3">
    <source>
        <dbReference type="Proteomes" id="UP000644610"/>
    </source>
</evidence>
<reference evidence="2" key="1">
    <citation type="submission" date="2021-01" db="EMBL/GenBank/DDBJ databases">
        <title>Whole genome shotgun sequence of Planotetraspora silvatica NBRC 100141.</title>
        <authorList>
            <person name="Komaki H."/>
            <person name="Tamura T."/>
        </authorList>
    </citation>
    <scope>NUCLEOTIDE SEQUENCE</scope>
    <source>
        <strain evidence="2">NBRC 100141</strain>
    </source>
</reference>
<evidence type="ECO:0000313" key="2">
    <source>
        <dbReference type="EMBL" id="GII51366.1"/>
    </source>
</evidence>
<dbReference type="Proteomes" id="UP000644610">
    <property type="component" value="Unassembled WGS sequence"/>
</dbReference>
<feature type="region of interest" description="Disordered" evidence="1">
    <location>
        <begin position="1"/>
        <end position="38"/>
    </location>
</feature>
<comment type="caution">
    <text evidence="2">The sequence shown here is derived from an EMBL/GenBank/DDBJ whole genome shotgun (WGS) entry which is preliminary data.</text>
</comment>